<evidence type="ECO:0000256" key="3">
    <source>
        <dbReference type="ARBA" id="ARBA00022475"/>
    </source>
</evidence>
<feature type="transmembrane region" description="Helical" evidence="8">
    <location>
        <begin position="220"/>
        <end position="240"/>
    </location>
</feature>
<evidence type="ECO:0000256" key="5">
    <source>
        <dbReference type="ARBA" id="ARBA00022989"/>
    </source>
</evidence>
<evidence type="ECO:0000256" key="7">
    <source>
        <dbReference type="SAM" id="MobiDB-lite"/>
    </source>
</evidence>
<feature type="region of interest" description="Disordered" evidence="7">
    <location>
        <begin position="748"/>
        <end position="789"/>
    </location>
</feature>
<evidence type="ECO:0000313" key="10">
    <source>
        <dbReference type="EMBL" id="KGN43118.1"/>
    </source>
</evidence>
<dbReference type="Gene3D" id="1.20.1640.10">
    <property type="entry name" value="Multidrug efflux transporter AcrB transmembrane domain"/>
    <property type="match status" value="2"/>
</dbReference>
<keyword evidence="3" id="KW-1003">Cell membrane</keyword>
<dbReference type="Proteomes" id="UP000030013">
    <property type="component" value="Unassembled WGS sequence"/>
</dbReference>
<keyword evidence="11" id="KW-1185">Reference proteome</keyword>
<dbReference type="PANTHER" id="PTHR33406:SF11">
    <property type="entry name" value="MEMBRANE PROTEIN SCO6666-RELATED"/>
    <property type="match status" value="1"/>
</dbReference>
<feature type="transmembrane region" description="Helical" evidence="8">
    <location>
        <begin position="312"/>
        <end position="340"/>
    </location>
</feature>
<keyword evidence="6 8" id="KW-0472">Membrane</keyword>
<feature type="transmembrane region" description="Helical" evidence="8">
    <location>
        <begin position="622"/>
        <end position="641"/>
    </location>
</feature>
<evidence type="ECO:0000256" key="8">
    <source>
        <dbReference type="SAM" id="Phobius"/>
    </source>
</evidence>
<dbReference type="Pfam" id="PF03176">
    <property type="entry name" value="MMPL"/>
    <property type="match status" value="2"/>
</dbReference>
<evidence type="ECO:0000259" key="9">
    <source>
        <dbReference type="PROSITE" id="PS50156"/>
    </source>
</evidence>
<feature type="transmembrane region" description="Helical" evidence="8">
    <location>
        <begin position="271"/>
        <end position="291"/>
    </location>
</feature>
<comment type="similarity">
    <text evidence="2">Belongs to the resistance-nodulation-cell division (RND) (TC 2.A.6) family. MmpL subfamily.</text>
</comment>
<keyword evidence="4 8" id="KW-0812">Transmembrane</keyword>
<dbReference type="InterPro" id="IPR004869">
    <property type="entry name" value="MMPL_dom"/>
</dbReference>
<feature type="compositionally biased region" description="Basic and acidic residues" evidence="7">
    <location>
        <begin position="776"/>
        <end position="789"/>
    </location>
</feature>
<feature type="transmembrane region" description="Helical" evidence="8">
    <location>
        <begin position="247"/>
        <end position="265"/>
    </location>
</feature>
<dbReference type="PROSITE" id="PS50156">
    <property type="entry name" value="SSD"/>
    <property type="match status" value="1"/>
</dbReference>
<gene>
    <name evidence="10" type="ORF">N801_05935</name>
</gene>
<feature type="transmembrane region" description="Helical" evidence="8">
    <location>
        <begin position="562"/>
        <end position="581"/>
    </location>
</feature>
<accession>A0A0A0K102</accession>
<feature type="domain" description="SSD" evidence="9">
    <location>
        <begin position="237"/>
        <end position="369"/>
    </location>
</feature>
<dbReference type="SUPFAM" id="SSF82866">
    <property type="entry name" value="Multidrug efflux transporter AcrB transmembrane domain"/>
    <property type="match status" value="2"/>
</dbReference>
<sequence>MATYLYRLGRTAYRRWPYFIAAWLIALVGIGGVATTISKPMVDSFSIPGIPSEQAQQLQQELFPEAGDAFDQASATVVVAAPEGEELADPANTARVDALLTELRTLPQMPADGTPGAAQLVSPVDAAEGQRQQMLDAAADQGTPVDRAEANAAALAPLSANGRIGTITWTFDVATVTDVEPATQDAVLAAVDEARASGLTAEVNGAGMQSFAPPGASSELIGIAIAALVLVLTFGSLVAAGLPIVTALIGVGIGSLLVVGATAFWELGTMTPTLATMLGLAVGIDYALFILSRYRSELLHTDDRSEAAGRALGTAGSAVVFAGLTVIIALSALALVRIPFLTTMGLAAAATVLVAVLIALTLTPAILGMLKGKAFAGRVRTEKSGDTTGNGVRWARLVARAPALVAVLAVVVLGALAIPMKDLHLALPSDTTAPTETTQRKAADLMTEAFGPGRQGPLVVVVDGRDVSDPSARSAAYGEVAQWAADQGDVANAQVIGVNADNTGAQVLVTPRSGPDDEATLTLLDDLRATSPDIEASTGVTVGVTGLTAIQTDVSEKLQDALLPYLAVVVGLAFILLMVVFRSLLVPLTATIGFLLSVLATLGATILVFQEGVGGLFEGAPLMSFMPILVIGIVFGLAMDYQVFLVTRMREAFVHGDTAPEAVVDGFRHGARVVAAAAAIMISVFAAFMLQDEPLIQSIGFALAAAVFFDAVIVRMTLIPALMYLMGDTAWWLPRWLDRILPDVDVEGQQLGRPGQTPARETWPDADGPDGPNDLDGERELVDAGRHRA</sequence>
<dbReference type="eggNOG" id="COG2409">
    <property type="taxonomic scope" value="Bacteria"/>
</dbReference>
<evidence type="ECO:0000313" key="11">
    <source>
        <dbReference type="Proteomes" id="UP000030013"/>
    </source>
</evidence>
<dbReference type="OrthoDB" id="7051771at2"/>
<feature type="transmembrane region" description="Helical" evidence="8">
    <location>
        <begin position="397"/>
        <end position="418"/>
    </location>
</feature>
<evidence type="ECO:0000256" key="1">
    <source>
        <dbReference type="ARBA" id="ARBA00004651"/>
    </source>
</evidence>
<feature type="transmembrane region" description="Helical" evidence="8">
    <location>
        <begin position="673"/>
        <end position="690"/>
    </location>
</feature>
<dbReference type="GO" id="GO:0005886">
    <property type="term" value="C:plasma membrane"/>
    <property type="evidence" value="ECO:0007669"/>
    <property type="project" value="UniProtKB-SubCell"/>
</dbReference>
<dbReference type="AlphaFoldDB" id="A0A0A0K102"/>
<reference evidence="10 11" key="1">
    <citation type="submission" date="2013-08" db="EMBL/GenBank/DDBJ databases">
        <title>The genome sequence of Knoellia aerolata.</title>
        <authorList>
            <person name="Zhu W."/>
            <person name="Wang G."/>
        </authorList>
    </citation>
    <scope>NUCLEOTIDE SEQUENCE [LARGE SCALE GENOMIC DNA]</scope>
    <source>
        <strain evidence="10 11">DSM 18566</strain>
    </source>
</reference>
<evidence type="ECO:0000256" key="6">
    <source>
        <dbReference type="ARBA" id="ARBA00023136"/>
    </source>
</evidence>
<comment type="caution">
    <text evidence="10">The sequence shown here is derived from an EMBL/GenBank/DDBJ whole genome shotgun (WGS) entry which is preliminary data.</text>
</comment>
<evidence type="ECO:0000256" key="4">
    <source>
        <dbReference type="ARBA" id="ARBA00022692"/>
    </source>
</evidence>
<dbReference type="STRING" id="1385519.N801_05935"/>
<proteinExistence type="inferred from homology"/>
<evidence type="ECO:0000256" key="2">
    <source>
        <dbReference type="ARBA" id="ARBA00010157"/>
    </source>
</evidence>
<feature type="transmembrane region" description="Helical" evidence="8">
    <location>
        <begin position="16"/>
        <end position="37"/>
    </location>
</feature>
<organism evidence="10 11">
    <name type="scientific">Knoellia aerolata DSM 18566</name>
    <dbReference type="NCBI Taxonomy" id="1385519"/>
    <lineage>
        <taxon>Bacteria</taxon>
        <taxon>Bacillati</taxon>
        <taxon>Actinomycetota</taxon>
        <taxon>Actinomycetes</taxon>
        <taxon>Micrococcales</taxon>
        <taxon>Intrasporangiaceae</taxon>
        <taxon>Knoellia</taxon>
    </lineage>
</organism>
<feature type="transmembrane region" description="Helical" evidence="8">
    <location>
        <begin position="346"/>
        <end position="370"/>
    </location>
</feature>
<dbReference type="InterPro" id="IPR000731">
    <property type="entry name" value="SSD"/>
</dbReference>
<name>A0A0A0K102_9MICO</name>
<feature type="transmembrane region" description="Helical" evidence="8">
    <location>
        <begin position="588"/>
        <end position="610"/>
    </location>
</feature>
<protein>
    <submittedName>
        <fullName evidence="10">Membrane protein</fullName>
    </submittedName>
</protein>
<comment type="subcellular location">
    <subcellularLocation>
        <location evidence="1">Cell membrane</location>
        <topology evidence="1">Multi-pass membrane protein</topology>
    </subcellularLocation>
</comment>
<dbReference type="PANTHER" id="PTHR33406">
    <property type="entry name" value="MEMBRANE PROTEIN MJ1562-RELATED"/>
    <property type="match status" value="1"/>
</dbReference>
<dbReference type="EMBL" id="AVPL01000001">
    <property type="protein sequence ID" value="KGN43118.1"/>
    <property type="molecule type" value="Genomic_DNA"/>
</dbReference>
<feature type="transmembrane region" description="Helical" evidence="8">
    <location>
        <begin position="696"/>
        <end position="718"/>
    </location>
</feature>
<keyword evidence="5 8" id="KW-1133">Transmembrane helix</keyword>
<dbReference type="InterPro" id="IPR050545">
    <property type="entry name" value="Mycobact_MmpL"/>
</dbReference>
<dbReference type="RefSeq" id="WP_035931905.1">
    <property type="nucleotide sequence ID" value="NZ_AVPL01000001.1"/>
</dbReference>